<feature type="transmembrane region" description="Helical" evidence="1">
    <location>
        <begin position="37"/>
        <end position="54"/>
    </location>
</feature>
<organism evidence="2 3">
    <name type="scientific">Pilimelia columellifera subsp. columellifera</name>
    <dbReference type="NCBI Taxonomy" id="706583"/>
    <lineage>
        <taxon>Bacteria</taxon>
        <taxon>Bacillati</taxon>
        <taxon>Actinomycetota</taxon>
        <taxon>Actinomycetes</taxon>
        <taxon>Micromonosporales</taxon>
        <taxon>Micromonosporaceae</taxon>
        <taxon>Pilimelia</taxon>
    </lineage>
</organism>
<name>A0ABN3N632_9ACTN</name>
<evidence type="ECO:0000256" key="1">
    <source>
        <dbReference type="SAM" id="Phobius"/>
    </source>
</evidence>
<dbReference type="RefSeq" id="WP_344168742.1">
    <property type="nucleotide sequence ID" value="NZ_BAAARY010000003.1"/>
</dbReference>
<keyword evidence="1" id="KW-0812">Transmembrane</keyword>
<feature type="transmembrane region" description="Helical" evidence="1">
    <location>
        <begin position="6"/>
        <end position="30"/>
    </location>
</feature>
<keyword evidence="3" id="KW-1185">Reference proteome</keyword>
<evidence type="ECO:0000313" key="3">
    <source>
        <dbReference type="Proteomes" id="UP001499978"/>
    </source>
</evidence>
<dbReference type="EMBL" id="BAAARY010000003">
    <property type="protein sequence ID" value="GAA2515113.1"/>
    <property type="molecule type" value="Genomic_DNA"/>
</dbReference>
<dbReference type="Proteomes" id="UP001499978">
    <property type="component" value="Unassembled WGS sequence"/>
</dbReference>
<accession>A0ABN3N632</accession>
<feature type="transmembrane region" description="Helical" evidence="1">
    <location>
        <begin position="91"/>
        <end position="118"/>
    </location>
</feature>
<proteinExistence type="predicted"/>
<comment type="caution">
    <text evidence="2">The sequence shown here is derived from an EMBL/GenBank/DDBJ whole genome shotgun (WGS) entry which is preliminary data.</text>
</comment>
<protein>
    <recommendedName>
        <fullName evidence="4">Holin</fullName>
    </recommendedName>
</protein>
<reference evidence="2 3" key="1">
    <citation type="journal article" date="2019" name="Int. J. Syst. Evol. Microbiol.">
        <title>The Global Catalogue of Microorganisms (GCM) 10K type strain sequencing project: providing services to taxonomists for standard genome sequencing and annotation.</title>
        <authorList>
            <consortium name="The Broad Institute Genomics Platform"/>
            <consortium name="The Broad Institute Genome Sequencing Center for Infectious Disease"/>
            <person name="Wu L."/>
            <person name="Ma J."/>
        </authorList>
    </citation>
    <scope>NUCLEOTIDE SEQUENCE [LARGE SCALE GENOMIC DNA]</scope>
    <source>
        <strain evidence="2 3">JCM 3367</strain>
    </source>
</reference>
<feature type="transmembrane region" description="Helical" evidence="1">
    <location>
        <begin position="66"/>
        <end position="84"/>
    </location>
</feature>
<keyword evidence="1" id="KW-1133">Transmembrane helix</keyword>
<gene>
    <name evidence="2" type="ORF">GCM10010201_09220</name>
</gene>
<evidence type="ECO:0000313" key="2">
    <source>
        <dbReference type="EMBL" id="GAA2515113.1"/>
    </source>
</evidence>
<evidence type="ECO:0008006" key="4">
    <source>
        <dbReference type="Google" id="ProtNLM"/>
    </source>
</evidence>
<sequence>MTLLDSALRVVGGVVAVLLALLTGVLELVLVPLRIGGVPLGLGVVLAVVVNYWLPRFTVVATGVRWTMALPFIAWLGLMMVAAGRRDEGDLLVVSGGIAVLTNLAGSLAFGVAMYRAILPSSTRARPSGGEL</sequence>
<keyword evidence="1" id="KW-0472">Membrane</keyword>